<accession>A0A7Z0LKL6</accession>
<dbReference type="SUPFAM" id="SSF52540">
    <property type="entry name" value="P-loop containing nucleoside triphosphate hydrolases"/>
    <property type="match status" value="2"/>
</dbReference>
<comment type="caution">
    <text evidence="2">The sequence shown here is derived from an EMBL/GenBank/DDBJ whole genome shotgun (WGS) entry which is preliminary data.</text>
</comment>
<reference evidence="2 3" key="1">
    <citation type="journal article" date="2015" name="Int. J. Syst. Evol. Microbiol.">
        <title>Halomonas salicampi sp. nov., a halotolerant and alkalitolerant bacterium isolated from a saltern soil.</title>
        <authorList>
            <person name="Lee J.C."/>
            <person name="Kim Y.S."/>
            <person name="Yun B.S."/>
            <person name="Whang K.S."/>
        </authorList>
    </citation>
    <scope>NUCLEOTIDE SEQUENCE [LARGE SCALE GENOMIC DNA]</scope>
    <source>
        <strain evidence="2 3">BH103</strain>
    </source>
</reference>
<dbReference type="Pfam" id="PF00271">
    <property type="entry name" value="Helicase_C"/>
    <property type="match status" value="1"/>
</dbReference>
<dbReference type="InterPro" id="IPR001650">
    <property type="entry name" value="Helicase_C-like"/>
</dbReference>
<dbReference type="SMART" id="SM00487">
    <property type="entry name" value="DEXDc"/>
    <property type="match status" value="1"/>
</dbReference>
<evidence type="ECO:0000313" key="2">
    <source>
        <dbReference type="EMBL" id="NYS60706.1"/>
    </source>
</evidence>
<dbReference type="EMBL" id="JACCDF010000005">
    <property type="protein sequence ID" value="NYS60706.1"/>
    <property type="molecule type" value="Genomic_DNA"/>
</dbReference>
<dbReference type="RefSeq" id="WP_179930033.1">
    <property type="nucleotide sequence ID" value="NZ_JACCDF010000005.1"/>
</dbReference>
<sequence length="1134" mass="129259">MAPFRPQKALRLAILMHEVLEQIEKTLAGLKDFQQASVERVVENFFSLDHSERVLVADEVGLGKTIVAKGVIAQLLRRQIDYSLEFCDAERTSQPFRVTYICSNLALANENRKKLAVFSDDVAKKYVREPTFGRLVELAAKERHVANGQLLEVCSLTPSTSFSLTNSDGNVWERYILFQCLMRHSTLQPWRPVLDRLMRSEVKPGTWHGQKHKFADAFELDKDLVEEFLRDIESDTSIPEELADWLEVTSCSYIDALEAIGRRLFGFLADESEETWNEFLSGVAGAASEISSASFYRLRSALRTKLAQTCARHIRADLFILDEFQRFDSLLDMSAESENALIAQEVFKRDNPGKILLLSATPFKALSRIEDDEVEASHQDELRHLLTFLMNSDQQRLSEYEAARKALLATILRLRDESFSVEDLSKEEKLRVERALTDFIARTERGQIGTNVDSVFKSERLDCAEYFSQSDIKSFAAMTLLADTVDQVSQARHTHQLMEFYKSAPWTLSFLGGYSFRDRLERNLKNYKVRSALGKSTLGWLPRERIANFGLNISKDAPNAKMRGLVNHILNDRVEELLWIPPSAPHYPLQGPFAVNSNFTKTLLFSAWAMVPRALSGLLSYEVERRLQKRNGSRPKYFVEDKKRSIPLIRLEGKNALTGWSLIYPSRVLASVSLVRVDATLEELVAHRSTQFEDMLKTLRQYESKGPEDHNWYAYASMLLDYIGGYSEALEDWQDWLQTEYANSADVGRRKHLDEIMNSLEQLLDGQKTLGKMPNDLADYLAWLSLAGPGVCALRMFSGLWDIRSSDQLKAAVTVAFGVLTLFNKPESIAVIEKQSGTGLKNSSQLSSAWKSRKILTYCAAGGFQAMIEEYGHLLKDSGLSAEETAERFAGVMGFQTSSVTFQYLGHADGQRRLTPLNASLRCHFAVPLGIQNATDDKQQIRVEHIRDGFNSPFKPFMLNSTSIGQEGLDFHWYCNRVVHWNLPTNPIDIEQREGRVNRYKSLVVRRRATEYVVSHGLALNQIDDSRDYWEALFSKIGRLSEKGTSDLTPYWHIPSGTTQIERLVPMMPMSREESRLDEALKILSLYRLAFGQPRQEELLGNLVRREFSVDEWEKVRSDLVINLAPLKQRIFRN</sequence>
<keyword evidence="2" id="KW-0347">Helicase</keyword>
<dbReference type="Gene3D" id="3.40.50.300">
    <property type="entry name" value="P-loop containing nucleotide triphosphate hydrolases"/>
    <property type="match status" value="2"/>
</dbReference>
<name>A0A7Z0LKL6_9GAMM</name>
<dbReference type="InterPro" id="IPR014001">
    <property type="entry name" value="Helicase_ATP-bd"/>
</dbReference>
<organism evidence="2 3">
    <name type="scientific">Vreelandella salicampi</name>
    <dbReference type="NCBI Taxonomy" id="1449798"/>
    <lineage>
        <taxon>Bacteria</taxon>
        <taxon>Pseudomonadati</taxon>
        <taxon>Pseudomonadota</taxon>
        <taxon>Gammaproteobacteria</taxon>
        <taxon>Oceanospirillales</taxon>
        <taxon>Halomonadaceae</taxon>
        <taxon>Vreelandella</taxon>
    </lineage>
</organism>
<evidence type="ECO:0000313" key="3">
    <source>
        <dbReference type="Proteomes" id="UP000586119"/>
    </source>
</evidence>
<dbReference type="Proteomes" id="UP000586119">
    <property type="component" value="Unassembled WGS sequence"/>
</dbReference>
<keyword evidence="2" id="KW-0547">Nucleotide-binding</keyword>
<dbReference type="AlphaFoldDB" id="A0A7Z0LKL6"/>
<evidence type="ECO:0000259" key="1">
    <source>
        <dbReference type="SMART" id="SM00487"/>
    </source>
</evidence>
<feature type="domain" description="Helicase ATP-binding" evidence="1">
    <location>
        <begin position="26"/>
        <end position="385"/>
    </location>
</feature>
<proteinExistence type="predicted"/>
<dbReference type="InterPro" id="IPR027417">
    <property type="entry name" value="P-loop_NTPase"/>
</dbReference>
<dbReference type="GO" id="GO:0004386">
    <property type="term" value="F:helicase activity"/>
    <property type="evidence" value="ECO:0007669"/>
    <property type="project" value="UniProtKB-KW"/>
</dbReference>
<keyword evidence="3" id="KW-1185">Reference proteome</keyword>
<keyword evidence="2" id="KW-0378">Hydrolase</keyword>
<keyword evidence="2" id="KW-0067">ATP-binding</keyword>
<gene>
    <name evidence="2" type="ORF">HZS81_08015</name>
</gene>
<protein>
    <submittedName>
        <fullName evidence="2">DEAD/DEAH box helicase</fullName>
    </submittedName>
</protein>